<accession>I3XG62</accession>
<dbReference type="EMBL" id="CP003564">
    <property type="protein sequence ID" value="AFL54868.1"/>
    <property type="molecule type" value="Genomic_DNA"/>
</dbReference>
<proteinExistence type="predicted"/>
<reference evidence="1" key="1">
    <citation type="journal article" date="2012" name="J. Bacteriol.">
        <title>Complete genome sequence of the broad-host-range strain Sinorhizobium fredii USDA257.</title>
        <authorList>
            <person name="Schuldes J."/>
            <person name="Rodriguez Orbegoso M."/>
            <person name="Schmeisser C."/>
            <person name="Krishnan H.B."/>
            <person name="Daniel R."/>
            <person name="Streit W.R."/>
        </authorList>
    </citation>
    <scope>NUCLEOTIDE SEQUENCE [LARGE SCALE GENOMIC DNA]</scope>
    <source>
        <strain evidence="1">USDA 257</strain>
        <plasmid evidence="1">pUSDA257</plasmid>
    </source>
</reference>
<name>I3XG62_SINF2</name>
<keyword evidence="1" id="KW-0614">Plasmid</keyword>
<protein>
    <submittedName>
        <fullName evidence="1">Uncharacterized protein</fullName>
    </submittedName>
</protein>
<evidence type="ECO:0000313" key="1">
    <source>
        <dbReference type="EMBL" id="AFL54868.1"/>
    </source>
</evidence>
<dbReference type="HOGENOM" id="CLU_3173231_0_0_5"/>
<dbReference type="AlphaFoldDB" id="I3XG62"/>
<organism evidence="1">
    <name type="scientific">Sinorhizobium fredii (strain USDA 257)</name>
    <dbReference type="NCBI Taxonomy" id="1185652"/>
    <lineage>
        <taxon>Bacteria</taxon>
        <taxon>Pseudomonadati</taxon>
        <taxon>Pseudomonadota</taxon>
        <taxon>Alphaproteobacteria</taxon>
        <taxon>Hyphomicrobiales</taxon>
        <taxon>Rhizobiaceae</taxon>
        <taxon>Sinorhizobium/Ensifer group</taxon>
        <taxon>Sinorhizobium</taxon>
    </lineage>
</organism>
<dbReference type="PATRIC" id="fig|1185652.3.peg.6589"/>
<gene>
    <name evidence="1" type="ORF">USDA257_p01510</name>
</gene>
<evidence type="ECO:0000313" key="2">
    <source>
        <dbReference type="Proteomes" id="UP000006180"/>
    </source>
</evidence>
<geneLocation type="plasmid" evidence="2">
    <name>pUSDA257 fragment 1</name>
</geneLocation>
<sequence length="47" mass="4773">MIGSSAAVTRTSIILSGGSPSINLRMTSGRMTCRATQLPFTVVGSTG</sequence>